<feature type="transmembrane region" description="Helical" evidence="1">
    <location>
        <begin position="96"/>
        <end position="119"/>
    </location>
</feature>
<keyword evidence="2" id="KW-0808">Transferase</keyword>
<dbReference type="GO" id="GO:0004413">
    <property type="term" value="F:homoserine kinase activity"/>
    <property type="evidence" value="ECO:0007669"/>
    <property type="project" value="UniProtKB-EC"/>
</dbReference>
<feature type="transmembrane region" description="Helical" evidence="1">
    <location>
        <begin position="139"/>
        <end position="165"/>
    </location>
</feature>
<sequence>MKSTFIKASNWVLESVYLVKHSFKISLFFGMLYLTLYMILPAIPGMQSLGLFAVFIWPFITIYIIFYYQKLSHEEAFDSQKPLEIIKPKIPDILKVGLFSFIYAVILSGLIGADIASLIELSKGTPDYNFMLDDFSGIIYKIIVMAIPFMMMTWFAPLLIAFKGYGFFKAIKSSFAACLMFFVPITLGLIIIFLCFLCSMLLISFAFAFIGSSTSGFISLILSFALIIAMAAFMSLTFAMQCVTFKEIFK</sequence>
<dbReference type="InterPro" id="IPR047798">
    <property type="entry name" value="BPSS1780-like"/>
</dbReference>
<dbReference type="EC" id="2.7.1.39" evidence="2"/>
<evidence type="ECO:0000313" key="3">
    <source>
        <dbReference type="Proteomes" id="UP000054262"/>
    </source>
</evidence>
<dbReference type="EMBL" id="AAUX01000001">
    <property type="protein sequence ID" value="EAV47690.1"/>
    <property type="molecule type" value="Genomic_DNA"/>
</dbReference>
<feature type="transmembrane region" description="Helical" evidence="1">
    <location>
        <begin position="25"/>
        <end position="43"/>
    </location>
</feature>
<keyword evidence="1" id="KW-0472">Membrane</keyword>
<reference evidence="2 3" key="1">
    <citation type="submission" date="2006-11" db="EMBL/GenBank/DDBJ databases">
        <authorList>
            <person name="Giovannoni S."/>
            <person name="Vergin K."/>
            <person name="Ferriera S."/>
            <person name="Johnson J."/>
            <person name="Kravitz S."/>
            <person name="Beeson K."/>
            <person name="Sutton G."/>
            <person name="Rogers Y.-H."/>
            <person name="Friedman R."/>
            <person name="Frazier M."/>
            <person name="Venter J.C."/>
        </authorList>
    </citation>
    <scope>NUCLEOTIDE SEQUENCE [LARGE SCALE GENOMIC DNA]</scope>
    <source>
        <strain evidence="2 3">HTCC2181</strain>
    </source>
</reference>
<accession>A0P830</accession>
<keyword evidence="3" id="KW-1185">Reference proteome</keyword>
<gene>
    <name evidence="2" type="ORF">MB2181_06415</name>
</gene>
<feature type="transmembrane region" description="Helical" evidence="1">
    <location>
        <begin position="216"/>
        <end position="240"/>
    </location>
</feature>
<comment type="caution">
    <text evidence="2">The sequence shown here is derived from an EMBL/GenBank/DDBJ whole genome shotgun (WGS) entry which is preliminary data.</text>
</comment>
<name>A0P830_9PROT</name>
<feature type="transmembrane region" description="Helical" evidence="1">
    <location>
        <begin position="177"/>
        <end position="210"/>
    </location>
</feature>
<proteinExistence type="predicted"/>
<evidence type="ECO:0000313" key="2">
    <source>
        <dbReference type="EMBL" id="EAV47690.1"/>
    </source>
</evidence>
<dbReference type="NCBIfam" id="NF041043">
    <property type="entry name" value="BPSS1780_fam"/>
    <property type="match status" value="1"/>
</dbReference>
<keyword evidence="2" id="KW-0418">Kinase</keyword>
<keyword evidence="1" id="KW-1133">Transmembrane helix</keyword>
<keyword evidence="1" id="KW-0812">Transmembrane</keyword>
<protein>
    <submittedName>
        <fullName evidence="2">Homoserine kinase</fullName>
        <ecNumber evidence="2">2.7.1.39</ecNumber>
    </submittedName>
</protein>
<evidence type="ECO:0000256" key="1">
    <source>
        <dbReference type="SAM" id="Phobius"/>
    </source>
</evidence>
<dbReference type="AlphaFoldDB" id="A0P830"/>
<dbReference type="OrthoDB" id="8538383at2"/>
<dbReference type="Proteomes" id="UP000054262">
    <property type="component" value="Unassembled WGS sequence"/>
</dbReference>
<organism evidence="2 3">
    <name type="scientific">Methylophilales bacterium HTCC2181</name>
    <dbReference type="NCBI Taxonomy" id="383631"/>
    <lineage>
        <taxon>Bacteria</taxon>
        <taxon>Pseudomonadati</taxon>
        <taxon>Pseudomonadota</taxon>
        <taxon>Betaproteobacteria</taxon>
        <taxon>Nitrosomonadales</taxon>
        <taxon>OM43 clade</taxon>
    </lineage>
</organism>
<feature type="transmembrane region" description="Helical" evidence="1">
    <location>
        <begin position="49"/>
        <end position="68"/>
    </location>
</feature>